<name>A0A7Y7WJV9_9PSED</name>
<dbReference type="CDD" id="cd23445">
    <property type="entry name" value="beta-trefoil_Ricin_HA17-like"/>
    <property type="match status" value="1"/>
</dbReference>
<proteinExistence type="predicted"/>
<accession>A0A7Y7WJV9</accession>
<gene>
    <name evidence="2" type="ORF">HX829_30955</name>
</gene>
<protein>
    <submittedName>
        <fullName evidence="2">RICIN domain-containing protein</fullName>
    </submittedName>
</protein>
<reference evidence="2 3" key="1">
    <citation type="submission" date="2020-04" db="EMBL/GenBank/DDBJ databases">
        <title>Molecular characterization of pseudomonads from Agaricus bisporus reveal novel blotch 2 pathogens in Western Europe.</title>
        <authorList>
            <person name="Taparia T."/>
            <person name="Krijger M."/>
            <person name="Haynes E."/>
            <person name="Elpinstone J.G."/>
            <person name="Noble R."/>
            <person name="Van Der Wolf J."/>
        </authorList>
    </citation>
    <scope>NUCLEOTIDE SEQUENCE [LARGE SCALE GENOMIC DNA]</scope>
    <source>
        <strain evidence="2 3">F1001</strain>
    </source>
</reference>
<dbReference type="AlphaFoldDB" id="A0A7Y7WJV9"/>
<evidence type="ECO:0000259" key="1">
    <source>
        <dbReference type="Pfam" id="PF14200"/>
    </source>
</evidence>
<dbReference type="Gene3D" id="2.80.10.50">
    <property type="match status" value="1"/>
</dbReference>
<dbReference type="Pfam" id="PF14200">
    <property type="entry name" value="RicinB_lectin_2"/>
    <property type="match status" value="1"/>
</dbReference>
<evidence type="ECO:0000313" key="2">
    <source>
        <dbReference type="EMBL" id="NWB50896.1"/>
    </source>
</evidence>
<sequence>MQKTPSTRDIEAFKQAPKGASDKALFVEDGIYKIYAAINNGASLVDMAISASSGRIHNVKLFHDNSSPESTWKFTRKSGADYYVITNQLEKDLVLGVLNDDNVVASPITGGPEQAWLLYKGDSNYTYYLQVWLGKVMDVVGSGTANNTNIIVYPPQSKRNQMFGLTKIG</sequence>
<evidence type="ECO:0000313" key="3">
    <source>
        <dbReference type="Proteomes" id="UP000582981"/>
    </source>
</evidence>
<organism evidence="2 3">
    <name type="scientific">Pseudomonas gingeri</name>
    <dbReference type="NCBI Taxonomy" id="117681"/>
    <lineage>
        <taxon>Bacteria</taxon>
        <taxon>Pseudomonadati</taxon>
        <taxon>Pseudomonadota</taxon>
        <taxon>Gammaproteobacteria</taxon>
        <taxon>Pseudomonadales</taxon>
        <taxon>Pseudomonadaceae</taxon>
        <taxon>Pseudomonas</taxon>
    </lineage>
</organism>
<dbReference type="Proteomes" id="UP000582981">
    <property type="component" value="Unassembled WGS sequence"/>
</dbReference>
<dbReference type="SUPFAM" id="SSF50370">
    <property type="entry name" value="Ricin B-like lectins"/>
    <property type="match status" value="1"/>
</dbReference>
<feature type="domain" description="Ricin B lectin" evidence="1">
    <location>
        <begin position="71"/>
        <end position="153"/>
    </location>
</feature>
<dbReference type="RefSeq" id="WP_177145720.1">
    <property type="nucleotide sequence ID" value="NZ_JACAPU010000047.1"/>
</dbReference>
<dbReference type="EMBL" id="JACAPU010000047">
    <property type="protein sequence ID" value="NWB50896.1"/>
    <property type="molecule type" value="Genomic_DNA"/>
</dbReference>
<dbReference type="InterPro" id="IPR035992">
    <property type="entry name" value="Ricin_B-like_lectins"/>
</dbReference>
<comment type="caution">
    <text evidence="2">The sequence shown here is derived from an EMBL/GenBank/DDBJ whole genome shotgun (WGS) entry which is preliminary data.</text>
</comment>
<dbReference type="InterPro" id="IPR000772">
    <property type="entry name" value="Ricin_B_lectin"/>
</dbReference>